<feature type="region of interest" description="Disordered" evidence="1">
    <location>
        <begin position="262"/>
        <end position="281"/>
    </location>
</feature>
<dbReference type="SUPFAM" id="SSF117281">
    <property type="entry name" value="Kelch motif"/>
    <property type="match status" value="2"/>
</dbReference>
<proteinExistence type="predicted"/>
<dbReference type="Proteomes" id="UP000502996">
    <property type="component" value="Chromosome"/>
</dbReference>
<dbReference type="InterPro" id="IPR015915">
    <property type="entry name" value="Kelch-typ_b-propeller"/>
</dbReference>
<evidence type="ECO:0008006" key="5">
    <source>
        <dbReference type="Google" id="ProtNLM"/>
    </source>
</evidence>
<evidence type="ECO:0000256" key="2">
    <source>
        <dbReference type="SAM" id="SignalP"/>
    </source>
</evidence>
<keyword evidence="2" id="KW-0732">Signal</keyword>
<organism evidence="3 4">
    <name type="scientific">Nocardioides anomalus</name>
    <dbReference type="NCBI Taxonomy" id="2712223"/>
    <lineage>
        <taxon>Bacteria</taxon>
        <taxon>Bacillati</taxon>
        <taxon>Actinomycetota</taxon>
        <taxon>Actinomycetes</taxon>
        <taxon>Propionibacteriales</taxon>
        <taxon>Nocardioidaceae</taxon>
        <taxon>Nocardioides</taxon>
    </lineage>
</organism>
<protein>
    <recommendedName>
        <fullName evidence="5">Galactose oxidase</fullName>
    </recommendedName>
</protein>
<gene>
    <name evidence="3" type="ORF">G5V58_20010</name>
</gene>
<dbReference type="RefSeq" id="WP_165236625.1">
    <property type="nucleotide sequence ID" value="NZ_CP049257.1"/>
</dbReference>
<sequence>MRLLAALLLALALAGCADADGTVDRPSAGTWSRAADPPLSARYGPLLAWTGSEVLALGGHTGSGCPPSASCVDQHDGTRDGAAYDPDRDAWRPLADAPLEVDRFTGHVVVDGVPVVGDDRQWWSYDATADAWTALPAGAGGAPETALDGVVYSHVRAQVQALDLATRTWSDLPSDDLAPRLRDSGLFATPVGVVLIGADDRDTAPDEPTLTRADLWDGTTWRRLPETGQTGPFVHWTGQHLVNPDFGSDDGGEVDAWDRPYPHGGRLDPSTGAWSPLAGDPPAYGDAGADAWPLDAASGPLVAVGGFVYDDDAGTWTLLGRPGSPIRQDLASVWAGDRLVTVGGTDRAFRPVGQAWALSQPDR</sequence>
<accession>A0A6G6WHE5</accession>
<dbReference type="AlphaFoldDB" id="A0A6G6WHE5"/>
<keyword evidence="4" id="KW-1185">Reference proteome</keyword>
<name>A0A6G6WHE5_9ACTN</name>
<dbReference type="KEGG" id="nano:G5V58_20010"/>
<dbReference type="Gene3D" id="2.120.10.80">
    <property type="entry name" value="Kelch-type beta propeller"/>
    <property type="match status" value="2"/>
</dbReference>
<reference evidence="3 4" key="1">
    <citation type="submission" date="2020-02" db="EMBL/GenBank/DDBJ databases">
        <title>Full genome sequence of Nocardioides sp. R-3366.</title>
        <authorList>
            <person name="Im W.-T."/>
        </authorList>
    </citation>
    <scope>NUCLEOTIDE SEQUENCE [LARGE SCALE GENOMIC DNA]</scope>
    <source>
        <strain evidence="3 4">R-3366</strain>
    </source>
</reference>
<evidence type="ECO:0000256" key="1">
    <source>
        <dbReference type="SAM" id="MobiDB-lite"/>
    </source>
</evidence>
<dbReference type="PROSITE" id="PS51257">
    <property type="entry name" value="PROKAR_LIPOPROTEIN"/>
    <property type="match status" value="1"/>
</dbReference>
<feature type="signal peptide" evidence="2">
    <location>
        <begin position="1"/>
        <end position="19"/>
    </location>
</feature>
<feature type="chain" id="PRO_5026244141" description="Galactose oxidase" evidence="2">
    <location>
        <begin position="20"/>
        <end position="363"/>
    </location>
</feature>
<dbReference type="EMBL" id="CP049257">
    <property type="protein sequence ID" value="QIG44761.1"/>
    <property type="molecule type" value="Genomic_DNA"/>
</dbReference>
<evidence type="ECO:0000313" key="4">
    <source>
        <dbReference type="Proteomes" id="UP000502996"/>
    </source>
</evidence>
<evidence type="ECO:0000313" key="3">
    <source>
        <dbReference type="EMBL" id="QIG44761.1"/>
    </source>
</evidence>